<sequence length="290" mass="32012">MGPKGDIDFVFNTMTQDISGWSNSGVAWCLGLLSATFSLSGVDSVIHMSDKVQNVRTHVPQSIILACVGNSIMLTIFIVVLLFFLGPIENVANAPLPLIYVLYGETKSKPTTTALVVLVSWLYFTAMFNIFASVSRLIRAFAKDQGMPFSNFSCVHPTLEVPTNALMLLGLIVTLLSLIYIGSVTAFNAIISLQTLGLYFSYIFPIFFILLRKLRGPTPPYGPFKIGAWGVPVNIFALCYLLFIITWMPFHSALPVDQENMNYAGPIFGGILLMVLIDWSLNGRNSFRCQ</sequence>
<keyword evidence="2" id="KW-0813">Transport</keyword>
<name>A0ABR2XYK8_9PEZI</name>
<evidence type="ECO:0000256" key="3">
    <source>
        <dbReference type="ARBA" id="ARBA00022692"/>
    </source>
</evidence>
<comment type="caution">
    <text evidence="7">The sequence shown here is derived from an EMBL/GenBank/DDBJ whole genome shotgun (WGS) entry which is preliminary data.</text>
</comment>
<keyword evidence="5 6" id="KW-0472">Membrane</keyword>
<dbReference type="PANTHER" id="PTHR45649">
    <property type="entry name" value="AMINO-ACID PERMEASE BAT1"/>
    <property type="match status" value="1"/>
</dbReference>
<dbReference type="Pfam" id="PF13520">
    <property type="entry name" value="AA_permease_2"/>
    <property type="match status" value="1"/>
</dbReference>
<proteinExistence type="predicted"/>
<keyword evidence="3 6" id="KW-0812">Transmembrane</keyword>
<evidence type="ECO:0000313" key="7">
    <source>
        <dbReference type="EMBL" id="KAK9778890.1"/>
    </source>
</evidence>
<feature type="transmembrane region" description="Helical" evidence="6">
    <location>
        <begin position="20"/>
        <end position="42"/>
    </location>
</feature>
<evidence type="ECO:0000313" key="8">
    <source>
        <dbReference type="Proteomes" id="UP001465668"/>
    </source>
</evidence>
<organism evidence="7 8">
    <name type="scientific">Seiridium cardinale</name>
    <dbReference type="NCBI Taxonomy" id="138064"/>
    <lineage>
        <taxon>Eukaryota</taxon>
        <taxon>Fungi</taxon>
        <taxon>Dikarya</taxon>
        <taxon>Ascomycota</taxon>
        <taxon>Pezizomycotina</taxon>
        <taxon>Sordariomycetes</taxon>
        <taxon>Xylariomycetidae</taxon>
        <taxon>Amphisphaeriales</taxon>
        <taxon>Sporocadaceae</taxon>
        <taxon>Seiridium</taxon>
    </lineage>
</organism>
<evidence type="ECO:0000256" key="1">
    <source>
        <dbReference type="ARBA" id="ARBA00004141"/>
    </source>
</evidence>
<dbReference type="Gene3D" id="1.20.1740.10">
    <property type="entry name" value="Amino acid/polyamine transporter I"/>
    <property type="match status" value="1"/>
</dbReference>
<evidence type="ECO:0000256" key="5">
    <source>
        <dbReference type="ARBA" id="ARBA00023136"/>
    </source>
</evidence>
<evidence type="ECO:0000256" key="4">
    <source>
        <dbReference type="ARBA" id="ARBA00022989"/>
    </source>
</evidence>
<accession>A0ABR2XYK8</accession>
<keyword evidence="8" id="KW-1185">Reference proteome</keyword>
<gene>
    <name evidence="7" type="ORF">SCAR479_04126</name>
</gene>
<evidence type="ECO:0000256" key="6">
    <source>
        <dbReference type="SAM" id="Phobius"/>
    </source>
</evidence>
<feature type="transmembrane region" description="Helical" evidence="6">
    <location>
        <begin position="166"/>
        <end position="190"/>
    </location>
</feature>
<reference evidence="7 8" key="1">
    <citation type="submission" date="2024-02" db="EMBL/GenBank/DDBJ databases">
        <title>First draft genome assembly of two strains of Seiridium cardinale.</title>
        <authorList>
            <person name="Emiliani G."/>
            <person name="Scali E."/>
        </authorList>
    </citation>
    <scope>NUCLEOTIDE SEQUENCE [LARGE SCALE GENOMIC DNA]</scope>
    <source>
        <strain evidence="7 8">BM-138-000479</strain>
    </source>
</reference>
<evidence type="ECO:0000256" key="2">
    <source>
        <dbReference type="ARBA" id="ARBA00022448"/>
    </source>
</evidence>
<feature type="transmembrane region" description="Helical" evidence="6">
    <location>
        <begin position="262"/>
        <end position="281"/>
    </location>
</feature>
<feature type="transmembrane region" description="Helical" evidence="6">
    <location>
        <begin position="63"/>
        <end position="85"/>
    </location>
</feature>
<feature type="transmembrane region" description="Helical" evidence="6">
    <location>
        <begin position="114"/>
        <end position="138"/>
    </location>
</feature>
<dbReference type="EMBL" id="JARVKM010000013">
    <property type="protein sequence ID" value="KAK9778890.1"/>
    <property type="molecule type" value="Genomic_DNA"/>
</dbReference>
<comment type="subcellular location">
    <subcellularLocation>
        <location evidence="1">Membrane</location>
        <topology evidence="1">Multi-pass membrane protein</topology>
    </subcellularLocation>
</comment>
<protein>
    <submittedName>
        <fullName evidence="7">Amino acid/polyamine transporter I</fullName>
    </submittedName>
</protein>
<dbReference type="PANTHER" id="PTHR45649:SF5">
    <property type="entry name" value="GABA TRANSPORTER (EUROFUNG)-RELATED"/>
    <property type="match status" value="1"/>
</dbReference>
<keyword evidence="4 6" id="KW-1133">Transmembrane helix</keyword>
<feature type="transmembrane region" description="Helical" evidence="6">
    <location>
        <begin position="196"/>
        <end position="214"/>
    </location>
</feature>
<dbReference type="Proteomes" id="UP001465668">
    <property type="component" value="Unassembled WGS sequence"/>
</dbReference>
<dbReference type="InterPro" id="IPR002293">
    <property type="entry name" value="AA/rel_permease1"/>
</dbReference>
<feature type="transmembrane region" description="Helical" evidence="6">
    <location>
        <begin position="226"/>
        <end position="250"/>
    </location>
</feature>